<evidence type="ECO:0000256" key="1">
    <source>
        <dbReference type="ARBA" id="ARBA00004123"/>
    </source>
</evidence>
<comment type="catalytic activity">
    <reaction evidence="9">
        <text>O-phospho-L-threonyl-[protein] + H2O = L-threonyl-[protein] + phosphate</text>
        <dbReference type="Rhea" id="RHEA:47004"/>
        <dbReference type="Rhea" id="RHEA-COMP:11060"/>
        <dbReference type="Rhea" id="RHEA-COMP:11605"/>
        <dbReference type="ChEBI" id="CHEBI:15377"/>
        <dbReference type="ChEBI" id="CHEBI:30013"/>
        <dbReference type="ChEBI" id="CHEBI:43474"/>
        <dbReference type="ChEBI" id="CHEBI:61977"/>
        <dbReference type="EC" id="3.1.3.16"/>
    </reaction>
</comment>
<dbReference type="GO" id="GO:0006397">
    <property type="term" value="P:mRNA processing"/>
    <property type="evidence" value="ECO:0007669"/>
    <property type="project" value="UniProtKB-KW"/>
</dbReference>
<feature type="compositionally biased region" description="Polar residues" evidence="10">
    <location>
        <begin position="89"/>
        <end position="105"/>
    </location>
</feature>
<evidence type="ECO:0000256" key="5">
    <source>
        <dbReference type="ARBA" id="ARBA00022801"/>
    </source>
</evidence>
<protein>
    <recommendedName>
        <fullName evidence="3">protein-serine/threonine phosphatase</fullName>
        <ecNumber evidence="3">3.1.3.16</ecNumber>
    </recommendedName>
</protein>
<dbReference type="InterPro" id="IPR006811">
    <property type="entry name" value="RNA_pol_II_suA"/>
</dbReference>
<name>A0A673XCY4_SALTR</name>
<reference evidence="13" key="2">
    <citation type="submission" date="2025-09" db="UniProtKB">
        <authorList>
            <consortium name="Ensembl"/>
        </authorList>
    </citation>
    <scope>IDENTIFICATION</scope>
</reference>
<feature type="signal peptide" evidence="12">
    <location>
        <begin position="1"/>
        <end position="25"/>
    </location>
</feature>
<dbReference type="Gene3D" id="3.40.50.2300">
    <property type="match status" value="2"/>
</dbReference>
<dbReference type="GO" id="GO:0005634">
    <property type="term" value="C:nucleus"/>
    <property type="evidence" value="ECO:0007669"/>
    <property type="project" value="UniProtKB-SubCell"/>
</dbReference>
<keyword evidence="11" id="KW-1133">Transmembrane helix</keyword>
<dbReference type="InParanoid" id="A0A673XCY4"/>
<sequence length="522" mass="57706">MRGQRRLSLVAFSAVLLCLCRATIAVSNQTRGGRDGQSPSSSASSSDEGSEKDVGVSPNSGQHHNYGIDYFSKNETMSTPKLEGDLSHRNGTSSINTSRGNTGTTVISGRPDHVQGGTRWVMAMEGEVAPICAYRVTEGGIGGRLCFRHTQQGFRCHRGDCRTVPSPGGSLVANVLTNGSVLLQWTYEGLRGEAHGTTKGNTARHDLDKQETKTRGTIVEGQKGAPRTGLGEESRILTASPKRVFSGRRVRRGGFALSCWWNGSYTQFECAGLHLGSGCRDFLLTELHENIPYRICLHPLASTLTPLPHSGGAGQRQDLGDCVEFTVSPLGMQDIVIAMTTVGGAICVMLVIICLKRGFDVRSFGTGSHVKLPGPAPDKPNVYDFKTTYEQMYNDLVRKDKELYTQNGILHMLDRNKRIKSRPERFQSCKDQFDLVITCEERVYDQVLEDLSSREQETFTPVHVINVDIQDNHEEATLGAFLICELCQCIQHTDDMENEMDELLQEFEDKSNRPFLHTVCFY</sequence>
<dbReference type="Pfam" id="PF04722">
    <property type="entry name" value="Ssu72"/>
    <property type="match status" value="1"/>
</dbReference>
<keyword evidence="14" id="KW-1185">Reference proteome</keyword>
<keyword evidence="5" id="KW-0378">Hydrolase</keyword>
<evidence type="ECO:0000256" key="2">
    <source>
        <dbReference type="ARBA" id="ARBA00008978"/>
    </source>
</evidence>
<feature type="region of interest" description="Disordered" evidence="10">
    <location>
        <begin position="211"/>
        <end position="230"/>
    </location>
</feature>
<dbReference type="GO" id="GO:0004722">
    <property type="term" value="F:protein serine/threonine phosphatase activity"/>
    <property type="evidence" value="ECO:0007669"/>
    <property type="project" value="UniProtKB-EC"/>
</dbReference>
<evidence type="ECO:0000256" key="7">
    <source>
        <dbReference type="ARBA" id="ARBA00023242"/>
    </source>
</evidence>
<gene>
    <name evidence="13" type="primary">ssu72</name>
</gene>
<dbReference type="AlphaFoldDB" id="A0A673XCY4"/>
<evidence type="ECO:0000256" key="12">
    <source>
        <dbReference type="SAM" id="SignalP"/>
    </source>
</evidence>
<comment type="similarity">
    <text evidence="2">Belongs to the SSU72 phosphatase family.</text>
</comment>
<dbReference type="FunCoup" id="A0A673XCY4">
    <property type="interactions" value="114"/>
</dbReference>
<dbReference type="Proteomes" id="UP000472277">
    <property type="component" value="Chromosome 14"/>
</dbReference>
<comment type="catalytic activity">
    <reaction evidence="8">
        <text>O-phospho-L-seryl-[protein] + H2O = L-seryl-[protein] + phosphate</text>
        <dbReference type="Rhea" id="RHEA:20629"/>
        <dbReference type="Rhea" id="RHEA-COMP:9863"/>
        <dbReference type="Rhea" id="RHEA-COMP:11604"/>
        <dbReference type="ChEBI" id="CHEBI:15377"/>
        <dbReference type="ChEBI" id="CHEBI:29999"/>
        <dbReference type="ChEBI" id="CHEBI:43474"/>
        <dbReference type="ChEBI" id="CHEBI:83421"/>
        <dbReference type="EC" id="3.1.3.16"/>
    </reaction>
</comment>
<organism evidence="13 14">
    <name type="scientific">Salmo trutta</name>
    <name type="common">Brown trout</name>
    <dbReference type="NCBI Taxonomy" id="8032"/>
    <lineage>
        <taxon>Eukaryota</taxon>
        <taxon>Metazoa</taxon>
        <taxon>Chordata</taxon>
        <taxon>Craniata</taxon>
        <taxon>Vertebrata</taxon>
        <taxon>Euteleostomi</taxon>
        <taxon>Actinopterygii</taxon>
        <taxon>Neopterygii</taxon>
        <taxon>Teleostei</taxon>
        <taxon>Protacanthopterygii</taxon>
        <taxon>Salmoniformes</taxon>
        <taxon>Salmonidae</taxon>
        <taxon>Salmoninae</taxon>
        <taxon>Salmo</taxon>
    </lineage>
</organism>
<dbReference type="GeneTree" id="ENSGT00390000010165"/>
<proteinExistence type="inferred from homology"/>
<comment type="subcellular location">
    <subcellularLocation>
        <location evidence="1">Nucleus</location>
    </subcellularLocation>
</comment>
<evidence type="ECO:0000256" key="11">
    <source>
        <dbReference type="SAM" id="Phobius"/>
    </source>
</evidence>
<evidence type="ECO:0000256" key="3">
    <source>
        <dbReference type="ARBA" id="ARBA00013081"/>
    </source>
</evidence>
<keyword evidence="12" id="KW-0732">Signal</keyword>
<keyword evidence="6" id="KW-0904">Protein phosphatase</keyword>
<evidence type="ECO:0000313" key="13">
    <source>
        <dbReference type="Ensembl" id="ENSSTUP00000018847.1"/>
    </source>
</evidence>
<keyword evidence="11" id="KW-0472">Membrane</keyword>
<dbReference type="PANTHER" id="PTHR20383">
    <property type="entry name" value="RNA POLYMERASE II SUBUNIT A C-TERMINAL DOMAIN PHOSPHATASE"/>
    <property type="match status" value="1"/>
</dbReference>
<evidence type="ECO:0000256" key="9">
    <source>
        <dbReference type="ARBA" id="ARBA00048336"/>
    </source>
</evidence>
<evidence type="ECO:0000256" key="6">
    <source>
        <dbReference type="ARBA" id="ARBA00022912"/>
    </source>
</evidence>
<keyword evidence="4" id="KW-0507">mRNA processing</keyword>
<dbReference type="InterPro" id="IPR034446">
    <property type="entry name" value="Fndc10"/>
</dbReference>
<reference evidence="13" key="1">
    <citation type="submission" date="2025-08" db="UniProtKB">
        <authorList>
            <consortium name="Ensembl"/>
        </authorList>
    </citation>
    <scope>IDENTIFICATION</scope>
</reference>
<keyword evidence="11" id="KW-0812">Transmembrane</keyword>
<feature type="region of interest" description="Disordered" evidence="10">
    <location>
        <begin position="29"/>
        <end position="105"/>
    </location>
</feature>
<evidence type="ECO:0000313" key="14">
    <source>
        <dbReference type="Proteomes" id="UP000472277"/>
    </source>
</evidence>
<dbReference type="Ensembl" id="ENSSTUT00000019824.1">
    <property type="protein sequence ID" value="ENSSTUP00000018847.1"/>
    <property type="gene ID" value="ENSSTUG00000008427.1"/>
</dbReference>
<accession>A0A673XCY4</accession>
<feature type="chain" id="PRO_5025559547" description="protein-serine/threonine phosphatase" evidence="12">
    <location>
        <begin position="26"/>
        <end position="522"/>
    </location>
</feature>
<feature type="compositionally biased region" description="Low complexity" evidence="10">
    <location>
        <begin position="38"/>
        <end position="47"/>
    </location>
</feature>
<dbReference type="FunFam" id="3.40.50.2300:FF:000066">
    <property type="entry name" value="RNA polymerase II subunit A C-terminal domain phosphatase SSU72"/>
    <property type="match status" value="1"/>
</dbReference>
<evidence type="ECO:0000256" key="4">
    <source>
        <dbReference type="ARBA" id="ARBA00022664"/>
    </source>
</evidence>
<evidence type="ECO:0000256" key="10">
    <source>
        <dbReference type="SAM" id="MobiDB-lite"/>
    </source>
</evidence>
<dbReference type="Pfam" id="PF17742">
    <property type="entry name" value="Fndc10"/>
    <property type="match status" value="2"/>
</dbReference>
<keyword evidence="7" id="KW-0539">Nucleus</keyword>
<evidence type="ECO:0000256" key="8">
    <source>
        <dbReference type="ARBA" id="ARBA00047761"/>
    </source>
</evidence>
<dbReference type="EC" id="3.1.3.16" evidence="3"/>
<feature type="transmembrane region" description="Helical" evidence="11">
    <location>
        <begin position="335"/>
        <end position="355"/>
    </location>
</feature>